<accession>A0A212RRW9</accession>
<protein>
    <recommendedName>
        <fullName evidence="3">J domain-containing protein</fullName>
    </recommendedName>
</protein>
<dbReference type="AlphaFoldDB" id="A0A212RRW9"/>
<proteinExistence type="predicted"/>
<sequence length="134" mass="14728">MLARSAFSYPEDDFATILDALAPSRKEAFFHRVAGVERLWLDVGPANCRQTEIEGRYAEQQTALRLAQAGIPTFEEIAARIAAARSAAELHRLRRTLALAAHPDRVAAEIRADAERLMARVNAAIDEAARSLTS</sequence>
<reference evidence="2" key="1">
    <citation type="submission" date="2017-06" db="EMBL/GenBank/DDBJ databases">
        <authorList>
            <person name="Varghese N."/>
            <person name="Submissions S."/>
        </authorList>
    </citation>
    <scope>NUCLEOTIDE SEQUENCE [LARGE SCALE GENOMIC DNA]</scope>
    <source>
        <strain evidence="2">DSM 137</strain>
    </source>
</reference>
<organism evidence="1 2">
    <name type="scientific">Rhodoblastus acidophilus</name>
    <name type="common">Rhodopseudomonas acidophila</name>
    <dbReference type="NCBI Taxonomy" id="1074"/>
    <lineage>
        <taxon>Bacteria</taxon>
        <taxon>Pseudomonadati</taxon>
        <taxon>Pseudomonadota</taxon>
        <taxon>Alphaproteobacteria</taxon>
        <taxon>Hyphomicrobiales</taxon>
        <taxon>Rhodoblastaceae</taxon>
        <taxon>Rhodoblastus</taxon>
    </lineage>
</organism>
<keyword evidence="2" id="KW-1185">Reference proteome</keyword>
<dbReference type="Proteomes" id="UP000198418">
    <property type="component" value="Unassembled WGS sequence"/>
</dbReference>
<evidence type="ECO:0008006" key="3">
    <source>
        <dbReference type="Google" id="ProtNLM"/>
    </source>
</evidence>
<name>A0A212RRW9_RHOAC</name>
<evidence type="ECO:0000313" key="1">
    <source>
        <dbReference type="EMBL" id="SNB75328.1"/>
    </source>
</evidence>
<dbReference type="EMBL" id="FYDG01000006">
    <property type="protein sequence ID" value="SNB75328.1"/>
    <property type="molecule type" value="Genomic_DNA"/>
</dbReference>
<gene>
    <name evidence="1" type="ORF">SAMN06265338_106215</name>
</gene>
<evidence type="ECO:0000313" key="2">
    <source>
        <dbReference type="Proteomes" id="UP000198418"/>
    </source>
</evidence>